<dbReference type="Gene3D" id="3.40.50.300">
    <property type="entry name" value="P-loop containing nucleotide triphosphate hydrolases"/>
    <property type="match status" value="2"/>
</dbReference>
<feature type="domain" description="RING-type" evidence="11">
    <location>
        <begin position="1"/>
        <end position="233"/>
    </location>
</feature>
<dbReference type="AlphaFoldDB" id="A0A6C0H672"/>
<reference evidence="12" key="1">
    <citation type="journal article" date="2020" name="Nature">
        <title>Giant virus diversity and host interactions through global metagenomics.</title>
        <authorList>
            <person name="Schulz F."/>
            <person name="Roux S."/>
            <person name="Paez-Espino D."/>
            <person name="Jungbluth S."/>
            <person name="Walsh D.A."/>
            <person name="Denef V.J."/>
            <person name="McMahon K.D."/>
            <person name="Konstantinidis K.T."/>
            <person name="Eloe-Fadrosh E.A."/>
            <person name="Kyrpides N.C."/>
            <person name="Woyke T."/>
        </authorList>
    </citation>
    <scope>NUCLEOTIDE SEQUENCE</scope>
    <source>
        <strain evidence="12">GVMAG-M-3300023179-71</strain>
    </source>
</reference>
<dbReference type="GO" id="GO:0061630">
    <property type="term" value="F:ubiquitin protein ligase activity"/>
    <property type="evidence" value="ECO:0007669"/>
    <property type="project" value="UniProtKB-EC"/>
</dbReference>
<dbReference type="Pfam" id="PF22605">
    <property type="entry name" value="IBR_2"/>
    <property type="match status" value="1"/>
</dbReference>
<evidence type="ECO:0000313" key="12">
    <source>
        <dbReference type="EMBL" id="QHT76071.1"/>
    </source>
</evidence>
<feature type="domain" description="Helicase C-terminal" evidence="10">
    <location>
        <begin position="741"/>
        <end position="906"/>
    </location>
</feature>
<evidence type="ECO:0000256" key="9">
    <source>
        <dbReference type="ARBA" id="ARBA00022833"/>
    </source>
</evidence>
<comment type="pathway">
    <text evidence="2">Protein modification; protein ubiquitination.</text>
</comment>
<evidence type="ECO:0000256" key="8">
    <source>
        <dbReference type="ARBA" id="ARBA00022786"/>
    </source>
</evidence>
<dbReference type="Pfam" id="PF00271">
    <property type="entry name" value="Helicase_C"/>
    <property type="match status" value="1"/>
</dbReference>
<keyword evidence="9" id="KW-0862">Zinc</keyword>
<evidence type="ECO:0000256" key="7">
    <source>
        <dbReference type="ARBA" id="ARBA00022771"/>
    </source>
</evidence>
<proteinExistence type="predicted"/>
<evidence type="ECO:0000256" key="1">
    <source>
        <dbReference type="ARBA" id="ARBA00001798"/>
    </source>
</evidence>
<evidence type="ECO:0000256" key="3">
    <source>
        <dbReference type="ARBA" id="ARBA00012251"/>
    </source>
</evidence>
<evidence type="ECO:0000259" key="10">
    <source>
        <dbReference type="PROSITE" id="PS51194"/>
    </source>
</evidence>
<dbReference type="EMBL" id="MN739888">
    <property type="protein sequence ID" value="QHT76071.1"/>
    <property type="molecule type" value="Genomic_DNA"/>
</dbReference>
<accession>A0A6C0H672</accession>
<name>A0A6C0H672_9ZZZZ</name>
<dbReference type="InterPro" id="IPR054694">
    <property type="entry name" value="Parkin-like_IBR"/>
</dbReference>
<dbReference type="PROSITE" id="PS51194">
    <property type="entry name" value="HELICASE_CTER"/>
    <property type="match status" value="1"/>
</dbReference>
<keyword evidence="7" id="KW-0863">Zinc-finger</keyword>
<keyword evidence="8" id="KW-0833">Ubl conjugation pathway</keyword>
<keyword evidence="4" id="KW-0808">Transferase</keyword>
<dbReference type="EC" id="2.3.2.31" evidence="3"/>
<keyword evidence="5" id="KW-0479">Metal-binding</keyword>
<protein>
    <recommendedName>
        <fullName evidence="3">RBR-type E3 ubiquitin transferase</fullName>
        <ecNumber evidence="3">2.3.2.31</ecNumber>
    </recommendedName>
</protein>
<organism evidence="12">
    <name type="scientific">viral metagenome</name>
    <dbReference type="NCBI Taxonomy" id="1070528"/>
    <lineage>
        <taxon>unclassified sequences</taxon>
        <taxon>metagenomes</taxon>
        <taxon>organismal metagenomes</taxon>
    </lineage>
</organism>
<dbReference type="GO" id="GO:0008270">
    <property type="term" value="F:zinc ion binding"/>
    <property type="evidence" value="ECO:0007669"/>
    <property type="project" value="UniProtKB-KW"/>
</dbReference>
<keyword evidence="6" id="KW-0677">Repeat</keyword>
<dbReference type="Gene3D" id="1.20.120.1750">
    <property type="match status" value="1"/>
</dbReference>
<evidence type="ECO:0000256" key="4">
    <source>
        <dbReference type="ARBA" id="ARBA00022679"/>
    </source>
</evidence>
<evidence type="ECO:0000256" key="6">
    <source>
        <dbReference type="ARBA" id="ARBA00022737"/>
    </source>
</evidence>
<dbReference type="GO" id="GO:0016567">
    <property type="term" value="P:protein ubiquitination"/>
    <property type="evidence" value="ECO:0007669"/>
    <property type="project" value="InterPro"/>
</dbReference>
<evidence type="ECO:0000256" key="2">
    <source>
        <dbReference type="ARBA" id="ARBA00004906"/>
    </source>
</evidence>
<dbReference type="InterPro" id="IPR001650">
    <property type="entry name" value="Helicase_C-like"/>
</dbReference>
<dbReference type="InterPro" id="IPR031127">
    <property type="entry name" value="E3_UB_ligase_RBR"/>
</dbReference>
<dbReference type="PROSITE" id="PS51873">
    <property type="entry name" value="TRIAD"/>
    <property type="match status" value="1"/>
</dbReference>
<sequence>MMFECLICVEEYKINKKNKVVDCPSCNFKVCSKCQFRYAKSECMSCHIQFTNNYIASILGKTFIDKVVKPNIVNELLIKENERLKDIEPLIKWKKECEFIKSQSRYGLRQIFPKKPVIGDNIVNINFPCPMNDCRGYVNTNEKCISCNTTVCIKCKEIKNENHECDKNILESLNDIMNNSKPCPKCKTPIHKTMGCNHMFCTYCGTHFNWSTLTITSINGYHHLERINTRNNIINNDCVLSLDDDRIPRDIIDEWELPFNLKWYLYEIPKTIRQIKKTTYNEEKISQNTVNRYDDLLINYFEGKINETQWKNQLFINYKTNQLNIMYSNIYTIYLQHIDDLQSETYNKLLNNETDFRDICESCIELIKLCNESFYSIHNDYGNNTISKKLYFIPLKKEKEEEKEEEIVEYEKKEINRQVILHDYQITHANKLIEILKNSYFAIDLSPLGTGKTYVSTFIYLENDKYTNILTISPTSVNVKWIELKKDYEIPNMTNLTYKSLIGTKNNSPNCGLIIRNDYDDKVIYSVSPVFKNLAKSGLLLIIDEFQNIKNDSLQKDVCHEMIKYIKEKTKTSRVLLLSGSPMDKNSQVVQFFKTINVMKSERLASFDIGYFRQTQQMRMIWEGMDEIVNFCIKCPIKKELYIEENHHLNVIRLNKKCFELFLDEIKPNYSSSMLIIPSKYKINKYNGFYNCSKEQKILLDKGLNLLNNYLNPNIENGNQRNQRNQMNILTKGLLIVETSKIPLFVRLIKDEFDKNPNKKIVVSCNFSETIIDLEKQLSDYSPLVLNGSKTTKERTIILKKFQDNTTDFRLLIGNIKVINSGIDLDDKFGNMPRTCFVSPSYGTIDLYQLSHRFLRSLDTKSDTNLFVCYLNSNNDRSISEKKLLDAINKKGNIMKKITLEQHEQGVIFPCDFETFTENYIYND</sequence>
<dbReference type="PANTHER" id="PTHR11685">
    <property type="entry name" value="RBR FAMILY RING FINGER AND IBR DOMAIN-CONTAINING"/>
    <property type="match status" value="1"/>
</dbReference>
<dbReference type="InterPro" id="IPR027417">
    <property type="entry name" value="P-loop_NTPase"/>
</dbReference>
<comment type="catalytic activity">
    <reaction evidence="1">
        <text>[E2 ubiquitin-conjugating enzyme]-S-ubiquitinyl-L-cysteine + [acceptor protein]-L-lysine = [E2 ubiquitin-conjugating enzyme]-L-cysteine + [acceptor protein]-N(6)-ubiquitinyl-L-lysine.</text>
        <dbReference type="EC" id="2.3.2.31"/>
    </reaction>
</comment>
<dbReference type="InterPro" id="IPR044066">
    <property type="entry name" value="TRIAD_supradom"/>
</dbReference>
<evidence type="ECO:0000259" key="11">
    <source>
        <dbReference type="PROSITE" id="PS51873"/>
    </source>
</evidence>
<evidence type="ECO:0000256" key="5">
    <source>
        <dbReference type="ARBA" id="ARBA00022723"/>
    </source>
</evidence>
<dbReference type="SUPFAM" id="SSF57850">
    <property type="entry name" value="RING/U-box"/>
    <property type="match status" value="1"/>
</dbReference>
<dbReference type="SUPFAM" id="SSF52540">
    <property type="entry name" value="P-loop containing nucleoside triphosphate hydrolases"/>
    <property type="match status" value="2"/>
</dbReference>